<sequence>MKSILCYGDSNTYGYNPENKMRYAYEERWPIIMKKILGEDYYIIEEGLNSRTTALDDPYYDDIKNGKTYLSTCIKSHYPVDLIIIMLGTNDLKARFSTTPADVAKGIECLVKIALNVTKEKSINGISSKVLVVSPIHVGENIEISECGEEFGYKRSHELSKQLADKYKKVAENLDVDFIDASLFIEPSQIDSLHLSKEGHKLLGKALAKCCIDIL</sequence>
<proteinExistence type="predicted"/>
<protein>
    <submittedName>
        <fullName evidence="2">Lipase</fullName>
    </submittedName>
</protein>
<dbReference type="AlphaFoldDB" id="A0A1D7XK03"/>
<evidence type="ECO:0000313" key="3">
    <source>
        <dbReference type="Proteomes" id="UP000094652"/>
    </source>
</evidence>
<keyword evidence="3" id="KW-1185">Reference proteome</keyword>
<dbReference type="SUPFAM" id="SSF52266">
    <property type="entry name" value="SGNH hydrolase"/>
    <property type="match status" value="1"/>
</dbReference>
<name>A0A1D7XK03_9CLOT</name>
<evidence type="ECO:0000313" key="2">
    <source>
        <dbReference type="EMBL" id="AOR23652.1"/>
    </source>
</evidence>
<dbReference type="PANTHER" id="PTHR30383:SF29">
    <property type="entry name" value="SGNH HYDROLASE-TYPE ESTERASE DOMAIN-CONTAINING PROTEIN"/>
    <property type="match status" value="1"/>
</dbReference>
<dbReference type="InterPro" id="IPR013830">
    <property type="entry name" value="SGNH_hydro"/>
</dbReference>
<dbReference type="EMBL" id="CP017253">
    <property type="protein sequence ID" value="AOR23652.1"/>
    <property type="molecule type" value="Genomic_DNA"/>
</dbReference>
<dbReference type="STRING" id="394958.BGI42_07865"/>
<dbReference type="Gene3D" id="3.40.50.1110">
    <property type="entry name" value="SGNH hydrolase"/>
    <property type="match status" value="1"/>
</dbReference>
<dbReference type="RefSeq" id="WP_069679803.1">
    <property type="nucleotide sequence ID" value="NZ_CP017253.2"/>
</dbReference>
<accession>A0A1D7XK03</accession>
<gene>
    <name evidence="2" type="ORF">BGI42_07865</name>
</gene>
<dbReference type="InterPro" id="IPR036514">
    <property type="entry name" value="SGNH_hydro_sf"/>
</dbReference>
<dbReference type="OrthoDB" id="164654at2"/>
<dbReference type="PANTHER" id="PTHR30383">
    <property type="entry name" value="THIOESTERASE 1/PROTEASE 1/LYSOPHOSPHOLIPASE L1"/>
    <property type="match status" value="1"/>
</dbReference>
<dbReference type="InterPro" id="IPR051532">
    <property type="entry name" value="Ester_Hydrolysis_Enzymes"/>
</dbReference>
<dbReference type="CDD" id="cd01839">
    <property type="entry name" value="SGNH_arylesterase_like"/>
    <property type="match status" value="1"/>
</dbReference>
<organism evidence="2 3">
    <name type="scientific">Clostridium taeniosporum</name>
    <dbReference type="NCBI Taxonomy" id="394958"/>
    <lineage>
        <taxon>Bacteria</taxon>
        <taxon>Bacillati</taxon>
        <taxon>Bacillota</taxon>
        <taxon>Clostridia</taxon>
        <taxon>Eubacteriales</taxon>
        <taxon>Clostridiaceae</taxon>
        <taxon>Clostridium</taxon>
    </lineage>
</organism>
<dbReference type="Proteomes" id="UP000094652">
    <property type="component" value="Chromosome"/>
</dbReference>
<dbReference type="KEGG" id="ctae:BGI42_07865"/>
<evidence type="ECO:0000259" key="1">
    <source>
        <dbReference type="Pfam" id="PF13472"/>
    </source>
</evidence>
<reference evidence="3" key="1">
    <citation type="submission" date="2016-09" db="EMBL/GenBank/DDBJ databases">
        <title>Genomics of Clostridium taeniosporum, an organism which forms endospores with ribbon-like appendages.</title>
        <authorList>
            <person name="Walker J.R."/>
        </authorList>
    </citation>
    <scope>NUCLEOTIDE SEQUENCE [LARGE SCALE GENOMIC DNA]</scope>
    <source>
        <strain evidence="3">1/k</strain>
    </source>
</reference>
<feature type="domain" description="SGNH hydrolase-type esterase" evidence="1">
    <location>
        <begin position="6"/>
        <end position="202"/>
    </location>
</feature>
<dbReference type="Pfam" id="PF13472">
    <property type="entry name" value="Lipase_GDSL_2"/>
    <property type="match status" value="1"/>
</dbReference>